<accession>B3E1K6</accession>
<evidence type="ECO:0000259" key="1">
    <source>
        <dbReference type="Pfam" id="PF12392"/>
    </source>
</evidence>
<evidence type="ECO:0000313" key="2">
    <source>
        <dbReference type="EMBL" id="ACD94098.1"/>
    </source>
</evidence>
<dbReference type="EMBL" id="CP001089">
    <property type="protein sequence ID" value="ACD94098.1"/>
    <property type="molecule type" value="Genomic_DNA"/>
</dbReference>
<protein>
    <submittedName>
        <fullName evidence="2">Peptidase U32</fullName>
    </submittedName>
</protein>
<dbReference type="HOGENOM" id="CLU_011540_4_1_7"/>
<dbReference type="InterPro" id="IPR051454">
    <property type="entry name" value="RNA/ubiquinone_mod_enzymes"/>
</dbReference>
<keyword evidence="3" id="KW-1185">Reference proteome</keyword>
<proteinExistence type="predicted"/>
<evidence type="ECO:0000313" key="3">
    <source>
        <dbReference type="Proteomes" id="UP000002420"/>
    </source>
</evidence>
<dbReference type="Pfam" id="PF01136">
    <property type="entry name" value="Peptidase_U32"/>
    <property type="match status" value="1"/>
</dbReference>
<dbReference type="eggNOG" id="COG0826">
    <property type="taxonomic scope" value="Bacteria"/>
</dbReference>
<dbReference type="InterPro" id="IPR001539">
    <property type="entry name" value="Peptidase_U32"/>
</dbReference>
<dbReference type="Proteomes" id="UP000002420">
    <property type="component" value="Chromosome"/>
</dbReference>
<gene>
    <name evidence="2" type="ordered locus">Glov_0370</name>
</gene>
<dbReference type="PANTHER" id="PTHR30217:SF10">
    <property type="entry name" value="23S RRNA 5-HYDROXYCYTIDINE C2501 SYNTHASE"/>
    <property type="match status" value="1"/>
</dbReference>
<dbReference type="STRING" id="398767.Glov_0370"/>
<dbReference type="InterPro" id="IPR020988">
    <property type="entry name" value="Pept_U32_collagenase"/>
</dbReference>
<dbReference type="AlphaFoldDB" id="B3E1K6"/>
<dbReference type="RefSeq" id="WP_012468455.1">
    <property type="nucleotide sequence ID" value="NC_010814.1"/>
</dbReference>
<organism evidence="2 3">
    <name type="scientific">Trichlorobacter lovleyi (strain ATCC BAA-1151 / DSM 17278 / SZ)</name>
    <name type="common">Geobacter lovleyi</name>
    <dbReference type="NCBI Taxonomy" id="398767"/>
    <lineage>
        <taxon>Bacteria</taxon>
        <taxon>Pseudomonadati</taxon>
        <taxon>Thermodesulfobacteriota</taxon>
        <taxon>Desulfuromonadia</taxon>
        <taxon>Geobacterales</taxon>
        <taxon>Geobacteraceae</taxon>
        <taxon>Trichlorobacter</taxon>
    </lineage>
</organism>
<reference evidence="2 3" key="1">
    <citation type="submission" date="2008-05" db="EMBL/GenBank/DDBJ databases">
        <title>Complete sequence of chromosome of Geobacter lovleyi SZ.</title>
        <authorList>
            <consortium name="US DOE Joint Genome Institute"/>
            <person name="Lucas S."/>
            <person name="Copeland A."/>
            <person name="Lapidus A."/>
            <person name="Glavina del Rio T."/>
            <person name="Dalin E."/>
            <person name="Tice H."/>
            <person name="Bruce D."/>
            <person name="Goodwin L."/>
            <person name="Pitluck S."/>
            <person name="Chertkov O."/>
            <person name="Meincke L."/>
            <person name="Brettin T."/>
            <person name="Detter J.C."/>
            <person name="Han C."/>
            <person name="Tapia R."/>
            <person name="Kuske C.R."/>
            <person name="Schmutz J."/>
            <person name="Larimer F."/>
            <person name="Land M."/>
            <person name="Hauser L."/>
            <person name="Kyrpides N."/>
            <person name="Mikhailova N."/>
            <person name="Sung Y."/>
            <person name="Fletcher K.E."/>
            <person name="Ritalahti K.M."/>
            <person name="Loeffler F.E."/>
            <person name="Richardson P."/>
        </authorList>
    </citation>
    <scope>NUCLEOTIDE SEQUENCE [LARGE SCALE GENOMIC DNA]</scope>
    <source>
        <strain evidence="3">ATCC BAA-1151 / DSM 17278 / SZ</strain>
    </source>
</reference>
<name>B3E1K6_TRIL1</name>
<dbReference type="PANTHER" id="PTHR30217">
    <property type="entry name" value="PEPTIDASE U32 FAMILY"/>
    <property type="match status" value="1"/>
</dbReference>
<feature type="domain" description="Peptidase U32 collagenase" evidence="1">
    <location>
        <begin position="418"/>
        <end position="533"/>
    </location>
</feature>
<dbReference type="Pfam" id="PF12392">
    <property type="entry name" value="DUF3656"/>
    <property type="match status" value="1"/>
</dbReference>
<dbReference type="KEGG" id="glo:Glov_0370"/>
<sequence>MKRSADHTKPVKTSAAKPITNEPVRAKTVAPEVLAPCGSLEAFFAAMESGADAVYAGLREFSARARAKNFTLGQMARMLAYAHQRGRKIYITLNTLVKEQELPQLVEALAELARLRVDGVIVQDMAVARLVRNFFPSIPLHASTQMTIHNLPGVKLLEEYGFERVVLARELQLADIASIASQTSAELEIFVHGALCFCVSGQCHFSSLLGGHSGNRGRCAQPCRRLYSHRGKEGYYFSPNDLSALELIPELAAAGVTSLKIEGRMKSADYVAKVVKAYRLMVDGDATARKETLKAAKELLKDSFGRTPTKGFLASSNPVDIANPWLRGGTGRFSGEVRQARQGQISFETRDGLRVGDRLRLQPKSDQAGQAWTLRELYVNRRKVHECKAGTLVEVACPFEARPGDALFKVGAADAFGMSDEAANRKLQAAGPDRVAVRLELRCEQQGPAPGPWTLQITARIGAAAFSYEFPLGDLEPARNSDMAGVLLARFSETGETPFHLESLQAPDFPALFIPPARLKEIRRELYQRLEQEGTAEERRRIAAAKAEALLELQGQRSRSKGQGEREELLIQVDSPSEVRWALSQGARQVVVPLHRAAIHELPRYLSRLKGDADQLVWQLPFMLFDQELPLITEALDALYQAGFRCFEVTNPGQFKLLQRYAGLQLSSGYRLFTLNSQALAFWQEQGIQRATLYIEDDRENLTDLLQLSQPLTVLVYSPVEVMATRVRIKEISSGAPLTSDRGEGYRIRGRDGFTHISATTPFSLLGRLMELRRMGCRSFMLDLSETPPERRGELLEAFRSDRVVQGATLFNYERGLT</sequence>